<accession>A0A1Y2K0S9</accession>
<keyword evidence="1" id="KW-0812">Transmembrane</keyword>
<keyword evidence="3" id="KW-1185">Reference proteome</keyword>
<sequence>MLENLDPQLVSYGMIAISGLAVLIGFFKIIGHGVSLFLWLALVIGGVFGLNVGLQQQGVTLSGQVTDKMLSALEPGAQLSKSAVQAFCARMTEEADKSDSPTGENK</sequence>
<evidence type="ECO:0000313" key="2">
    <source>
        <dbReference type="EMBL" id="OSM00414.1"/>
    </source>
</evidence>
<feature type="transmembrane region" description="Helical" evidence="1">
    <location>
        <begin position="12"/>
        <end position="30"/>
    </location>
</feature>
<proteinExistence type="predicted"/>
<dbReference type="RefSeq" id="WP_085447075.1">
    <property type="nucleotide sequence ID" value="NZ_LVJN01000021.1"/>
</dbReference>
<organism evidence="2 3">
    <name type="scientific">Magnetofaba australis IT-1</name>
    <dbReference type="NCBI Taxonomy" id="1434232"/>
    <lineage>
        <taxon>Bacteria</taxon>
        <taxon>Pseudomonadati</taxon>
        <taxon>Pseudomonadota</taxon>
        <taxon>Magnetococcia</taxon>
        <taxon>Magnetococcales</taxon>
        <taxon>Magnetococcaceae</taxon>
        <taxon>Magnetofaba</taxon>
    </lineage>
</organism>
<protein>
    <submittedName>
        <fullName evidence="2">Uncharacterized protein</fullName>
    </submittedName>
</protein>
<reference evidence="2 3" key="1">
    <citation type="journal article" date="2016" name="BMC Genomics">
        <title>Combined genomic and structural analyses of a cultured magnetotactic bacterium reveals its niche adaptation to a dynamic environment.</title>
        <authorList>
            <person name="Araujo A.C."/>
            <person name="Morillo V."/>
            <person name="Cypriano J."/>
            <person name="Teixeira L.C."/>
            <person name="Leao P."/>
            <person name="Lyra S."/>
            <person name="Almeida L.G."/>
            <person name="Bazylinski D.A."/>
            <person name="Vasconcellos A.T."/>
            <person name="Abreu F."/>
            <person name="Lins U."/>
        </authorList>
    </citation>
    <scope>NUCLEOTIDE SEQUENCE [LARGE SCALE GENOMIC DNA]</scope>
    <source>
        <strain evidence="2 3">IT-1</strain>
    </source>
</reference>
<feature type="transmembrane region" description="Helical" evidence="1">
    <location>
        <begin position="36"/>
        <end position="54"/>
    </location>
</feature>
<dbReference type="STRING" id="1434232.MAIT1_00928"/>
<gene>
    <name evidence="2" type="ORF">MAIT1_00928</name>
</gene>
<keyword evidence="1" id="KW-1133">Transmembrane helix</keyword>
<evidence type="ECO:0000313" key="3">
    <source>
        <dbReference type="Proteomes" id="UP000194003"/>
    </source>
</evidence>
<comment type="caution">
    <text evidence="2">The sequence shown here is derived from an EMBL/GenBank/DDBJ whole genome shotgun (WGS) entry which is preliminary data.</text>
</comment>
<evidence type="ECO:0000256" key="1">
    <source>
        <dbReference type="SAM" id="Phobius"/>
    </source>
</evidence>
<keyword evidence="1" id="KW-0472">Membrane</keyword>
<dbReference type="EMBL" id="LVJN01000021">
    <property type="protein sequence ID" value="OSM00414.1"/>
    <property type="molecule type" value="Genomic_DNA"/>
</dbReference>
<dbReference type="AlphaFoldDB" id="A0A1Y2K0S9"/>
<name>A0A1Y2K0S9_9PROT</name>
<dbReference type="Proteomes" id="UP000194003">
    <property type="component" value="Unassembled WGS sequence"/>
</dbReference>